<evidence type="ECO:0000313" key="2">
    <source>
        <dbReference type="EMBL" id="GHG03967.1"/>
    </source>
</evidence>
<reference evidence="3" key="1">
    <citation type="journal article" date="2019" name="Int. J. Syst. Evol. Microbiol.">
        <title>The Global Catalogue of Microorganisms (GCM) 10K type strain sequencing project: providing services to taxonomists for standard genome sequencing and annotation.</title>
        <authorList>
            <consortium name="The Broad Institute Genomics Platform"/>
            <consortium name="The Broad Institute Genome Sequencing Center for Infectious Disease"/>
            <person name="Wu L."/>
            <person name="Ma J."/>
        </authorList>
    </citation>
    <scope>NUCLEOTIDE SEQUENCE [LARGE SCALE GENOMIC DNA]</scope>
    <source>
        <strain evidence="3">CGMCC 4.7680</strain>
    </source>
</reference>
<accession>A0ABQ3K6G3</accession>
<gene>
    <name evidence="2" type="ORF">GCM10017567_19930</name>
</gene>
<feature type="compositionally biased region" description="Polar residues" evidence="1">
    <location>
        <begin position="34"/>
        <end position="55"/>
    </location>
</feature>
<comment type="caution">
    <text evidence="2">The sequence shown here is derived from an EMBL/GenBank/DDBJ whole genome shotgun (WGS) entry which is preliminary data.</text>
</comment>
<evidence type="ECO:0000313" key="3">
    <source>
        <dbReference type="Proteomes" id="UP000649955"/>
    </source>
</evidence>
<protein>
    <submittedName>
        <fullName evidence="2">Uncharacterized protein</fullName>
    </submittedName>
</protein>
<proteinExistence type="predicted"/>
<feature type="region of interest" description="Disordered" evidence="1">
    <location>
        <begin position="18"/>
        <end position="65"/>
    </location>
</feature>
<keyword evidence="3" id="KW-1185">Reference proteome</keyword>
<name>A0ABQ3K6G3_9PSEU</name>
<dbReference type="EMBL" id="BNAW01000005">
    <property type="protein sequence ID" value="GHG03967.1"/>
    <property type="molecule type" value="Genomic_DNA"/>
</dbReference>
<evidence type="ECO:0000256" key="1">
    <source>
        <dbReference type="SAM" id="MobiDB-lite"/>
    </source>
</evidence>
<sequence length="109" mass="12002">MWHREFTDQVTWCSTATRTRPAQKNAVSAPHQDIVTNPPINAGASSVTTVSAGNQRSIRTRSRSASRSGAKRWALVFSRSNSQPMWACQKPLASAVRSPRLALNAPWVK</sequence>
<organism evidence="2 3">
    <name type="scientific">Amycolatopsis bullii</name>
    <dbReference type="NCBI Taxonomy" id="941987"/>
    <lineage>
        <taxon>Bacteria</taxon>
        <taxon>Bacillati</taxon>
        <taxon>Actinomycetota</taxon>
        <taxon>Actinomycetes</taxon>
        <taxon>Pseudonocardiales</taxon>
        <taxon>Pseudonocardiaceae</taxon>
        <taxon>Amycolatopsis</taxon>
    </lineage>
</organism>
<dbReference type="Proteomes" id="UP000649955">
    <property type="component" value="Unassembled WGS sequence"/>
</dbReference>